<name>A0A3N4KPT6_9PEZI</name>
<sequence>MASDRAQAIRVLVPRVNFTTFCPVHSPTDQSGPGCTEKAVHSRIRGIRQWPGTHTPTKVDLGEVRTQPPHAVDVNDALQPPLQIVTESLPEDDKSPSLEEQTFDASTIGHQDHNVDPLSPHNPIKNGLIIMDPNQLDPEPLSIISSPQGPSKDIQLRPAPHPSKKLKTWP</sequence>
<evidence type="ECO:0000256" key="1">
    <source>
        <dbReference type="SAM" id="MobiDB-lite"/>
    </source>
</evidence>
<dbReference type="InParanoid" id="A0A3N4KPT6"/>
<evidence type="ECO:0000313" key="2">
    <source>
        <dbReference type="EMBL" id="RPB12614.1"/>
    </source>
</evidence>
<protein>
    <submittedName>
        <fullName evidence="2">Uncharacterized protein</fullName>
    </submittedName>
</protein>
<evidence type="ECO:0000313" key="3">
    <source>
        <dbReference type="Proteomes" id="UP000277580"/>
    </source>
</evidence>
<proteinExistence type="predicted"/>
<keyword evidence="3" id="KW-1185">Reference proteome</keyword>
<organism evidence="2 3">
    <name type="scientific">Morchella conica CCBAS932</name>
    <dbReference type="NCBI Taxonomy" id="1392247"/>
    <lineage>
        <taxon>Eukaryota</taxon>
        <taxon>Fungi</taxon>
        <taxon>Dikarya</taxon>
        <taxon>Ascomycota</taxon>
        <taxon>Pezizomycotina</taxon>
        <taxon>Pezizomycetes</taxon>
        <taxon>Pezizales</taxon>
        <taxon>Morchellaceae</taxon>
        <taxon>Morchella</taxon>
    </lineage>
</organism>
<dbReference type="AlphaFoldDB" id="A0A3N4KPT6"/>
<reference evidence="2 3" key="1">
    <citation type="journal article" date="2018" name="Nat. Ecol. Evol.">
        <title>Pezizomycetes genomes reveal the molecular basis of ectomycorrhizal truffle lifestyle.</title>
        <authorList>
            <person name="Murat C."/>
            <person name="Payen T."/>
            <person name="Noel B."/>
            <person name="Kuo A."/>
            <person name="Morin E."/>
            <person name="Chen J."/>
            <person name="Kohler A."/>
            <person name="Krizsan K."/>
            <person name="Balestrini R."/>
            <person name="Da Silva C."/>
            <person name="Montanini B."/>
            <person name="Hainaut M."/>
            <person name="Levati E."/>
            <person name="Barry K.W."/>
            <person name="Belfiori B."/>
            <person name="Cichocki N."/>
            <person name="Clum A."/>
            <person name="Dockter R.B."/>
            <person name="Fauchery L."/>
            <person name="Guy J."/>
            <person name="Iotti M."/>
            <person name="Le Tacon F."/>
            <person name="Lindquist E.A."/>
            <person name="Lipzen A."/>
            <person name="Malagnac F."/>
            <person name="Mello A."/>
            <person name="Molinier V."/>
            <person name="Miyauchi S."/>
            <person name="Poulain J."/>
            <person name="Riccioni C."/>
            <person name="Rubini A."/>
            <person name="Sitrit Y."/>
            <person name="Splivallo R."/>
            <person name="Traeger S."/>
            <person name="Wang M."/>
            <person name="Zifcakova L."/>
            <person name="Wipf D."/>
            <person name="Zambonelli A."/>
            <person name="Paolocci F."/>
            <person name="Nowrousian M."/>
            <person name="Ottonello S."/>
            <person name="Baldrian P."/>
            <person name="Spatafora J.W."/>
            <person name="Henrissat B."/>
            <person name="Nagy L.G."/>
            <person name="Aury J.M."/>
            <person name="Wincker P."/>
            <person name="Grigoriev I.V."/>
            <person name="Bonfante P."/>
            <person name="Martin F.M."/>
        </authorList>
    </citation>
    <scope>NUCLEOTIDE SEQUENCE [LARGE SCALE GENOMIC DNA]</scope>
    <source>
        <strain evidence="2 3">CCBAS932</strain>
    </source>
</reference>
<dbReference type="Proteomes" id="UP000277580">
    <property type="component" value="Unassembled WGS sequence"/>
</dbReference>
<feature type="region of interest" description="Disordered" evidence="1">
    <location>
        <begin position="120"/>
        <end position="170"/>
    </location>
</feature>
<dbReference type="EMBL" id="ML119128">
    <property type="protein sequence ID" value="RPB12614.1"/>
    <property type="molecule type" value="Genomic_DNA"/>
</dbReference>
<gene>
    <name evidence="2" type="ORF">P167DRAFT_574291</name>
</gene>
<accession>A0A3N4KPT6</accession>